<organism evidence="7 8">
    <name type="scientific">Dimargaris cristalligena</name>
    <dbReference type="NCBI Taxonomy" id="215637"/>
    <lineage>
        <taxon>Eukaryota</taxon>
        <taxon>Fungi</taxon>
        <taxon>Fungi incertae sedis</taxon>
        <taxon>Zoopagomycota</taxon>
        <taxon>Kickxellomycotina</taxon>
        <taxon>Dimargaritomycetes</taxon>
        <taxon>Dimargaritales</taxon>
        <taxon>Dimargaritaceae</taxon>
        <taxon>Dimargaris</taxon>
    </lineage>
</organism>
<comment type="subcellular location">
    <subcellularLocation>
        <location evidence="1">Membrane</location>
        <topology evidence="1">Multi-pass membrane protein</topology>
    </subcellularLocation>
</comment>
<sequence>MDHTKPTLSADSICLLPHHITLSRLNSIVVLALCLALGFLLAILSCALYGNWWPLAVVFTYCLAPLPNAVFGRLSSSDPLADASTGPADIGRFITSMFIVSGFGLPLVLAHAEVITHAAMVMSISGGLLVYGSIISYIYMFSERDEY</sequence>
<dbReference type="Proteomes" id="UP000268162">
    <property type="component" value="Unassembled WGS sequence"/>
</dbReference>
<evidence type="ECO:0000313" key="7">
    <source>
        <dbReference type="EMBL" id="RKP36844.1"/>
    </source>
</evidence>
<protein>
    <submittedName>
        <fullName evidence="7">Vacuolar protein sorting 55</fullName>
    </submittedName>
</protein>
<feature type="transmembrane region" description="Helical" evidence="6">
    <location>
        <begin position="90"/>
        <end position="109"/>
    </location>
</feature>
<keyword evidence="5 6" id="KW-0472">Membrane</keyword>
<evidence type="ECO:0000256" key="4">
    <source>
        <dbReference type="ARBA" id="ARBA00022989"/>
    </source>
</evidence>
<evidence type="ECO:0000256" key="2">
    <source>
        <dbReference type="ARBA" id="ARBA00005645"/>
    </source>
</evidence>
<comment type="similarity">
    <text evidence="2">Belongs to the OB-RGRP/VPS55 family.</text>
</comment>
<evidence type="ECO:0000256" key="1">
    <source>
        <dbReference type="ARBA" id="ARBA00004141"/>
    </source>
</evidence>
<evidence type="ECO:0000256" key="5">
    <source>
        <dbReference type="ARBA" id="ARBA00023136"/>
    </source>
</evidence>
<dbReference type="InterPro" id="IPR007262">
    <property type="entry name" value="Vps55/LEPROT"/>
</dbReference>
<keyword evidence="3 6" id="KW-0812">Transmembrane</keyword>
<proteinExistence type="inferred from homology"/>
<dbReference type="EMBL" id="ML002586">
    <property type="protein sequence ID" value="RKP36844.1"/>
    <property type="molecule type" value="Genomic_DNA"/>
</dbReference>
<dbReference type="GO" id="GO:0032511">
    <property type="term" value="P:late endosome to vacuole transport via multivesicular body sorting pathway"/>
    <property type="evidence" value="ECO:0007669"/>
    <property type="project" value="TreeGrafter"/>
</dbReference>
<dbReference type="AlphaFoldDB" id="A0A4P9ZTE2"/>
<name>A0A4P9ZTE2_9FUNG</name>
<evidence type="ECO:0000313" key="8">
    <source>
        <dbReference type="Proteomes" id="UP000268162"/>
    </source>
</evidence>
<dbReference type="PANTHER" id="PTHR12050:SF0">
    <property type="entry name" value="RH04491P"/>
    <property type="match status" value="1"/>
</dbReference>
<feature type="transmembrane region" description="Helical" evidence="6">
    <location>
        <begin position="52"/>
        <end position="70"/>
    </location>
</feature>
<evidence type="ECO:0000256" key="6">
    <source>
        <dbReference type="SAM" id="Phobius"/>
    </source>
</evidence>
<gene>
    <name evidence="7" type="ORF">BJ085DRAFT_15797</name>
</gene>
<feature type="transmembrane region" description="Helical" evidence="6">
    <location>
        <begin position="25"/>
        <end position="45"/>
    </location>
</feature>
<dbReference type="GO" id="GO:0034424">
    <property type="term" value="C:Vps55/Vps68 complex"/>
    <property type="evidence" value="ECO:0007669"/>
    <property type="project" value="TreeGrafter"/>
</dbReference>
<keyword evidence="4 6" id="KW-1133">Transmembrane helix</keyword>
<keyword evidence="8" id="KW-1185">Reference proteome</keyword>
<accession>A0A4P9ZTE2</accession>
<feature type="transmembrane region" description="Helical" evidence="6">
    <location>
        <begin position="121"/>
        <end position="141"/>
    </location>
</feature>
<reference evidence="8" key="1">
    <citation type="journal article" date="2018" name="Nat. Microbiol.">
        <title>Leveraging single-cell genomics to expand the fungal tree of life.</title>
        <authorList>
            <person name="Ahrendt S.R."/>
            <person name="Quandt C.A."/>
            <person name="Ciobanu D."/>
            <person name="Clum A."/>
            <person name="Salamov A."/>
            <person name="Andreopoulos B."/>
            <person name="Cheng J.F."/>
            <person name="Woyke T."/>
            <person name="Pelin A."/>
            <person name="Henrissat B."/>
            <person name="Reynolds N.K."/>
            <person name="Benny G.L."/>
            <person name="Smith M.E."/>
            <person name="James T.Y."/>
            <person name="Grigoriev I.V."/>
        </authorList>
    </citation>
    <scope>NUCLEOTIDE SEQUENCE [LARGE SCALE GENOMIC DNA]</scope>
    <source>
        <strain evidence="8">RSA 468</strain>
    </source>
</reference>
<dbReference type="PANTHER" id="PTHR12050">
    <property type="entry name" value="LEPTIN RECEPTOR-RELATED"/>
    <property type="match status" value="1"/>
</dbReference>
<dbReference type="Pfam" id="PF04133">
    <property type="entry name" value="Vps55"/>
    <property type="match status" value="1"/>
</dbReference>
<evidence type="ECO:0000256" key="3">
    <source>
        <dbReference type="ARBA" id="ARBA00022692"/>
    </source>
</evidence>